<protein>
    <submittedName>
        <fullName evidence="2">Ubiquinone biosynthesis monooxygenase UbiB</fullName>
    </submittedName>
</protein>
<dbReference type="EMBL" id="BBMN01000006">
    <property type="protein sequence ID" value="GAL05311.1"/>
    <property type="molecule type" value="Genomic_DNA"/>
</dbReference>
<keyword evidence="2" id="KW-0830">Ubiquinone</keyword>
<dbReference type="Pfam" id="PF03109">
    <property type="entry name" value="ABC1"/>
    <property type="match status" value="1"/>
</dbReference>
<dbReference type="PANTHER" id="PTHR43851">
    <property type="match status" value="1"/>
</dbReference>
<gene>
    <name evidence="2" type="ORF">JCM19237_3694</name>
</gene>
<dbReference type="InterPro" id="IPR051409">
    <property type="entry name" value="Atypical_kinase_ADCK"/>
</dbReference>
<evidence type="ECO:0000259" key="1">
    <source>
        <dbReference type="Pfam" id="PF03109"/>
    </source>
</evidence>
<dbReference type="GO" id="GO:0006744">
    <property type="term" value="P:ubiquinone biosynthetic process"/>
    <property type="evidence" value="ECO:0007669"/>
    <property type="project" value="TreeGrafter"/>
</dbReference>
<evidence type="ECO:0000313" key="2">
    <source>
        <dbReference type="EMBL" id="GAL05311.1"/>
    </source>
</evidence>
<proteinExistence type="predicted"/>
<reference evidence="2 3" key="1">
    <citation type="journal article" date="2014" name="Genome Announc.">
        <title>Draft Genome Sequences of Two Vibrionaceae Species, Vibrio ponticus C121 and Photobacterium aphoticum C119, Isolated as Coral Reef Microbiota.</title>
        <authorList>
            <person name="Al-saari N."/>
            <person name="Meirelles P.M."/>
            <person name="Mino S."/>
            <person name="Suda W."/>
            <person name="Oshima K."/>
            <person name="Hattori M."/>
            <person name="Ohkuma M."/>
            <person name="Thompson F.L."/>
            <person name="Gomez-Gil B."/>
            <person name="Sawabe T."/>
            <person name="Sawabe T."/>
        </authorList>
    </citation>
    <scope>NUCLEOTIDE SEQUENCE [LARGE SCALE GENOMIC DNA]</scope>
    <source>
        <strain evidence="2 3">JCM 19237</strain>
    </source>
</reference>
<keyword evidence="2" id="KW-0503">Monooxygenase</keyword>
<dbReference type="InterPro" id="IPR004147">
    <property type="entry name" value="ABC1_dom"/>
</dbReference>
<evidence type="ECO:0000313" key="3">
    <source>
        <dbReference type="Proteomes" id="UP000029227"/>
    </source>
</evidence>
<dbReference type="GO" id="GO:0004497">
    <property type="term" value="F:monooxygenase activity"/>
    <property type="evidence" value="ECO:0007669"/>
    <property type="project" value="UniProtKB-KW"/>
</dbReference>
<keyword evidence="2" id="KW-0560">Oxidoreductase</keyword>
<dbReference type="PANTHER" id="PTHR43851:SF3">
    <property type="entry name" value="COENZYME Q8"/>
    <property type="match status" value="1"/>
</dbReference>
<dbReference type="AlphaFoldDB" id="A0A090QQW8"/>
<name>A0A090QQW8_9GAMM</name>
<accession>A0A090QQW8</accession>
<dbReference type="STRING" id="754436.JCM19237_3694"/>
<sequence length="103" mass="11660">MLTPANAKRVAEQLAQLRGAAMKVGQLMSMDAGDLLPPELADLLARLRAEAKAMPISQLNHVLEQEWELDWQDRFQRFSFYPIAAASIGRYTKPQHWLAMTSH</sequence>
<dbReference type="Proteomes" id="UP000029227">
    <property type="component" value="Unassembled WGS sequence"/>
</dbReference>
<dbReference type="eggNOG" id="COG0661">
    <property type="taxonomic scope" value="Bacteria"/>
</dbReference>
<organism evidence="2 3">
    <name type="scientific">Photobacterium aphoticum</name>
    <dbReference type="NCBI Taxonomy" id="754436"/>
    <lineage>
        <taxon>Bacteria</taxon>
        <taxon>Pseudomonadati</taxon>
        <taxon>Pseudomonadota</taxon>
        <taxon>Gammaproteobacteria</taxon>
        <taxon>Vibrionales</taxon>
        <taxon>Vibrionaceae</taxon>
        <taxon>Photobacterium</taxon>
    </lineage>
</organism>
<feature type="domain" description="ABC1 atypical kinase-like" evidence="1">
    <location>
        <begin position="47"/>
        <end position="89"/>
    </location>
</feature>
<comment type="caution">
    <text evidence="2">The sequence shown here is derived from an EMBL/GenBank/DDBJ whole genome shotgun (WGS) entry which is preliminary data.</text>
</comment>